<proteinExistence type="predicted"/>
<comment type="caution">
    <text evidence="1">The sequence shown here is derived from an EMBL/GenBank/DDBJ whole genome shotgun (WGS) entry which is preliminary data.</text>
</comment>
<dbReference type="Proteomes" id="UP001500582">
    <property type="component" value="Unassembled WGS sequence"/>
</dbReference>
<gene>
    <name evidence="1" type="ORF">GCM10023149_10810</name>
</gene>
<reference evidence="2" key="1">
    <citation type="journal article" date="2019" name="Int. J. Syst. Evol. Microbiol.">
        <title>The Global Catalogue of Microorganisms (GCM) 10K type strain sequencing project: providing services to taxonomists for standard genome sequencing and annotation.</title>
        <authorList>
            <consortium name="The Broad Institute Genomics Platform"/>
            <consortium name="The Broad Institute Genome Sequencing Center for Infectious Disease"/>
            <person name="Wu L."/>
            <person name="Ma J."/>
        </authorList>
    </citation>
    <scope>NUCLEOTIDE SEQUENCE [LARGE SCALE GENOMIC DNA]</scope>
    <source>
        <strain evidence="2">JCM 17705</strain>
    </source>
</reference>
<evidence type="ECO:0000313" key="2">
    <source>
        <dbReference type="Proteomes" id="UP001500582"/>
    </source>
</evidence>
<name>A0ABP8G058_9SPHI</name>
<sequence>MVDLKAPRILGSYPVVTHQENALNRPSNNVIWNYFLKEPDIDSTEVKQATHFTLEMADPKNVKASLYNGEHLLKTRLVKGKLKNGYFRLKHRLKWQGIPIIYWGLSSEKIQFGIGSEQQLYIDQSSTRNGGILIIISGTPDVIVSSTILPYKF</sequence>
<accession>A0ABP8G058</accession>
<protein>
    <submittedName>
        <fullName evidence="1">Uncharacterized protein</fullName>
    </submittedName>
</protein>
<keyword evidence="2" id="KW-1185">Reference proteome</keyword>
<evidence type="ECO:0000313" key="1">
    <source>
        <dbReference type="EMBL" id="GAA4314601.1"/>
    </source>
</evidence>
<organism evidence="1 2">
    <name type="scientific">Mucilaginibacter gynuensis</name>
    <dbReference type="NCBI Taxonomy" id="1302236"/>
    <lineage>
        <taxon>Bacteria</taxon>
        <taxon>Pseudomonadati</taxon>
        <taxon>Bacteroidota</taxon>
        <taxon>Sphingobacteriia</taxon>
        <taxon>Sphingobacteriales</taxon>
        <taxon>Sphingobacteriaceae</taxon>
        <taxon>Mucilaginibacter</taxon>
    </lineage>
</organism>
<dbReference type="EMBL" id="BAABFT010000002">
    <property type="protein sequence ID" value="GAA4314601.1"/>
    <property type="molecule type" value="Genomic_DNA"/>
</dbReference>